<accession>A0ACC1BUC3</accession>
<proteinExistence type="predicted"/>
<organism evidence="1 2">
    <name type="scientific">Pistacia atlantica</name>
    <dbReference type="NCBI Taxonomy" id="434234"/>
    <lineage>
        <taxon>Eukaryota</taxon>
        <taxon>Viridiplantae</taxon>
        <taxon>Streptophyta</taxon>
        <taxon>Embryophyta</taxon>
        <taxon>Tracheophyta</taxon>
        <taxon>Spermatophyta</taxon>
        <taxon>Magnoliopsida</taxon>
        <taxon>eudicotyledons</taxon>
        <taxon>Gunneridae</taxon>
        <taxon>Pentapetalae</taxon>
        <taxon>rosids</taxon>
        <taxon>malvids</taxon>
        <taxon>Sapindales</taxon>
        <taxon>Anacardiaceae</taxon>
        <taxon>Pistacia</taxon>
    </lineage>
</organism>
<keyword evidence="2" id="KW-1185">Reference proteome</keyword>
<evidence type="ECO:0000313" key="1">
    <source>
        <dbReference type="EMBL" id="KAJ0102584.1"/>
    </source>
</evidence>
<sequence>MIRRLTSHFESHKKDYLSQRALVKLIEKRQWLLLYSSQQNRVCHTELISQLNIQQSINLSFEIQF</sequence>
<dbReference type="Proteomes" id="UP001164250">
    <property type="component" value="Chromosome 3"/>
</dbReference>
<name>A0ACC1BUC3_9ROSI</name>
<dbReference type="EMBL" id="CM047899">
    <property type="protein sequence ID" value="KAJ0102584.1"/>
    <property type="molecule type" value="Genomic_DNA"/>
</dbReference>
<evidence type="ECO:0000313" key="2">
    <source>
        <dbReference type="Proteomes" id="UP001164250"/>
    </source>
</evidence>
<gene>
    <name evidence="1" type="ORF">Patl1_05398</name>
</gene>
<comment type="caution">
    <text evidence="1">The sequence shown here is derived from an EMBL/GenBank/DDBJ whole genome shotgun (WGS) entry which is preliminary data.</text>
</comment>
<protein>
    <submittedName>
        <fullName evidence="1">Uncharacterized protein</fullName>
    </submittedName>
</protein>
<reference evidence="2" key="1">
    <citation type="journal article" date="2023" name="G3 (Bethesda)">
        <title>Genome assembly and association tests identify interacting loci associated with vigor, precocity, and sex in interspecific pistachio rootstocks.</title>
        <authorList>
            <person name="Palmer W."/>
            <person name="Jacygrad E."/>
            <person name="Sagayaradj S."/>
            <person name="Cavanaugh K."/>
            <person name="Han R."/>
            <person name="Bertier L."/>
            <person name="Beede B."/>
            <person name="Kafkas S."/>
            <person name="Golino D."/>
            <person name="Preece J."/>
            <person name="Michelmore R."/>
        </authorList>
    </citation>
    <scope>NUCLEOTIDE SEQUENCE [LARGE SCALE GENOMIC DNA]</scope>
</reference>